<reference evidence="4 5" key="1">
    <citation type="submission" date="2019-02" db="EMBL/GenBank/DDBJ databases">
        <title>Genomic Encyclopedia of Archaeal and Bacterial Type Strains, Phase II (KMG-II): from individual species to whole genera.</title>
        <authorList>
            <person name="Goeker M."/>
        </authorList>
    </citation>
    <scope>NUCLEOTIDE SEQUENCE [LARGE SCALE GENOMIC DNA]</scope>
    <source>
        <strain evidence="4 5">DSM 18101</strain>
    </source>
</reference>
<feature type="domain" description="DUF1549" evidence="1">
    <location>
        <begin position="201"/>
        <end position="405"/>
    </location>
</feature>
<dbReference type="InterPro" id="IPR013320">
    <property type="entry name" value="ConA-like_dom_sf"/>
</dbReference>
<keyword evidence="5" id="KW-1185">Reference proteome</keyword>
<keyword evidence="4" id="KW-0430">Lectin</keyword>
<name>A0A4Q7Y0C1_9BACT</name>
<sequence>MPVPQNAASNQRGAPCFHMERLRVRRRAPLDQVVTTIQWWERAVSVAIFTTVIAGLSGCRQKPTNGVNIANGQLHLDFNQDVQPILASSCFSCHGPDPAARKAGLRLDLEESAFRKRPGKPDAIVPGDPEKSELIRRIESTDPHHLMPQSSEGEAKPMKPQEIAILKQWVAEGAHYKPHWAFDAPVVTAPLKHDASWAKTPIDDYILGRLEKESLHPSPEADKATLIRRVTLDLTGLLPTPQQVRDYVQDNSAYEQLVDRLLASPSFGEQRARYWMDYARYADTYGLHFDNSRYLWPYRDYVIKAFNTNVPFDRFVKEQIAGDLMPAKDIDTLIASGYVRAGVSSNEGGTIPEELRVNLARERAEAYGGAFLGLTVGCAVCHDHKYDPTTQKDFYRLSAFFNNINELPFNGDRPDWAPVVHIPKSQNVEAFNRVLSKRSELATALQQEQMQAASRIKQWLESRQNTPQPVSTEGLKLRLRLDEGGGDVLKNVAPNANPGTFSLGKSKPLWGETTWLWPDFRMDTSAHVDLGQTGDFEWSQRFSSGGWFMIRSTPNFPAAKINGSLFSKMDITKMNRGWDLAADQGVISVDLVNSAANIDPVFSKPTKAKSKPDKKPAIKKVSNELAPIQWPVIRGRAIRVSTADRVLKDGQWQHIFFTYDGSGKASGIRIYVNGEPVPTKVISDTLDHSSIETTVPMQFGWRYPNARPAKETRYQDFRLYARDLNPQEAKRLPYEDEVAAITRKPPVAWNRDQWHTVTMFYFNEINASTKVMEKQIADLDLELGKLSEGGEVSIVSQEKDTVAYADVLDRGIYSARKERVEADTPHFLPPLPADKPHNRLALAEWTVSENNPLTARVTVNRMWTELFGIGLVETTEDFGIMGQRPSNPQLLDWLAVEFRRSGWNVKQMYKLMVMSAVYRQSAKSTPEQLAKDPRNLLLAHGPRFRMDAEMLRDIALQSSGLLVNKIGGPSVKPYQPENVWESVGYPSSDTTHYTQEHGDALYRRSLYTYWKRMAMEPDMDAFDAPTRDTVCTRRQRTNTPLQALVTMNGIQYIEASRMLAERVLVEGGRDTKQRIDYLGQILLAHDPSPEVETTLEESLKQMEHHYAANPKAARDLVAVGERAAKSAIAVPELAAWTMLVNETLNLDETLNK</sequence>
<dbReference type="Pfam" id="PF07635">
    <property type="entry name" value="PSCyt1"/>
    <property type="match status" value="1"/>
</dbReference>
<organism evidence="4 5">
    <name type="scientific">Edaphobacter modestus</name>
    <dbReference type="NCBI Taxonomy" id="388466"/>
    <lineage>
        <taxon>Bacteria</taxon>
        <taxon>Pseudomonadati</taxon>
        <taxon>Acidobacteriota</taxon>
        <taxon>Terriglobia</taxon>
        <taxon>Terriglobales</taxon>
        <taxon>Acidobacteriaceae</taxon>
        <taxon>Edaphobacter</taxon>
    </lineage>
</organism>
<evidence type="ECO:0000313" key="5">
    <source>
        <dbReference type="Proteomes" id="UP000292958"/>
    </source>
</evidence>
<protein>
    <submittedName>
        <fullName evidence="4">Concanavalin A-like lectin/glucanase superfamily protein</fullName>
    </submittedName>
</protein>
<evidence type="ECO:0000259" key="3">
    <source>
        <dbReference type="Pfam" id="PF07635"/>
    </source>
</evidence>
<dbReference type="OrthoDB" id="127107at2"/>
<gene>
    <name evidence="4" type="ORF">BDD14_6334</name>
</gene>
<dbReference type="SUPFAM" id="SSF49899">
    <property type="entry name" value="Concanavalin A-like lectins/glucanases"/>
    <property type="match status" value="1"/>
</dbReference>
<dbReference type="Gene3D" id="2.60.120.200">
    <property type="match status" value="1"/>
</dbReference>
<comment type="caution">
    <text evidence="4">The sequence shown here is derived from an EMBL/GenBank/DDBJ whole genome shotgun (WGS) entry which is preliminary data.</text>
</comment>
<accession>A0A4Q7Y0C1</accession>
<dbReference type="Pfam" id="PF07587">
    <property type="entry name" value="PSD1"/>
    <property type="match status" value="1"/>
</dbReference>
<dbReference type="InterPro" id="IPR011444">
    <property type="entry name" value="DUF1549"/>
</dbReference>
<dbReference type="InterPro" id="IPR022655">
    <property type="entry name" value="DUF1553"/>
</dbReference>
<evidence type="ECO:0000313" key="4">
    <source>
        <dbReference type="EMBL" id="RZU29724.1"/>
    </source>
</evidence>
<dbReference type="AlphaFoldDB" id="A0A4Q7Y0C1"/>
<dbReference type="PANTHER" id="PTHR35889">
    <property type="entry name" value="CYCLOINULO-OLIGOSACCHARIDE FRUCTANOTRANSFERASE-RELATED"/>
    <property type="match status" value="1"/>
</dbReference>
<feature type="domain" description="DUF1553" evidence="2">
    <location>
        <begin position="838"/>
        <end position="1096"/>
    </location>
</feature>
<dbReference type="InterPro" id="IPR011429">
    <property type="entry name" value="Cyt_c_Planctomycete-type"/>
</dbReference>
<dbReference type="Pfam" id="PF07583">
    <property type="entry name" value="PSCyt2"/>
    <property type="match status" value="1"/>
</dbReference>
<dbReference type="EMBL" id="SHKW01000007">
    <property type="protein sequence ID" value="RZU29724.1"/>
    <property type="molecule type" value="Genomic_DNA"/>
</dbReference>
<dbReference type="Proteomes" id="UP000292958">
    <property type="component" value="Unassembled WGS sequence"/>
</dbReference>
<evidence type="ECO:0000259" key="1">
    <source>
        <dbReference type="Pfam" id="PF07583"/>
    </source>
</evidence>
<dbReference type="GO" id="GO:0030246">
    <property type="term" value="F:carbohydrate binding"/>
    <property type="evidence" value="ECO:0007669"/>
    <property type="project" value="UniProtKB-KW"/>
</dbReference>
<dbReference type="PANTHER" id="PTHR35889:SF3">
    <property type="entry name" value="F-BOX DOMAIN-CONTAINING PROTEIN"/>
    <property type="match status" value="1"/>
</dbReference>
<evidence type="ECO:0000259" key="2">
    <source>
        <dbReference type="Pfam" id="PF07587"/>
    </source>
</evidence>
<dbReference type="Pfam" id="PF13385">
    <property type="entry name" value="Laminin_G_3"/>
    <property type="match status" value="1"/>
</dbReference>
<proteinExistence type="predicted"/>
<feature type="domain" description="Cytochrome C Planctomycete-type" evidence="3">
    <location>
        <begin position="90"/>
        <end position="148"/>
    </location>
</feature>